<dbReference type="PATRIC" id="fig|1348973.3.peg.508"/>
<dbReference type="RefSeq" id="WP_035192939.1">
    <property type="nucleotide sequence ID" value="NZ_JJRY01000001.1"/>
</dbReference>
<evidence type="ECO:0000313" key="2">
    <source>
        <dbReference type="EMBL" id="KEF40496.1"/>
    </source>
</evidence>
<name>A0A072NSQ5_SCHAZ</name>
<protein>
    <submittedName>
        <fullName evidence="2">Uncharacterized protein</fullName>
    </submittedName>
</protein>
<feature type="compositionally biased region" description="Basic residues" evidence="1">
    <location>
        <begin position="45"/>
        <end position="56"/>
    </location>
</feature>
<feature type="region of interest" description="Disordered" evidence="1">
    <location>
        <begin position="1"/>
        <end position="56"/>
    </location>
</feature>
<feature type="compositionally biased region" description="Basic residues" evidence="1">
    <location>
        <begin position="1"/>
        <end position="11"/>
    </location>
</feature>
<sequence length="56" mass="6241">MTTNRNSKHGSKNQSSPELGTNDVMHGVEMESGNNNQGKEYRSRIGSKSKKLHHES</sequence>
<evidence type="ECO:0000313" key="3">
    <source>
        <dbReference type="Proteomes" id="UP000027936"/>
    </source>
</evidence>
<accession>A0A072NSQ5</accession>
<evidence type="ECO:0000256" key="1">
    <source>
        <dbReference type="SAM" id="MobiDB-lite"/>
    </source>
</evidence>
<dbReference type="Proteomes" id="UP000027936">
    <property type="component" value="Unassembled WGS sequence"/>
</dbReference>
<reference evidence="2 3" key="1">
    <citation type="submission" date="2014-04" db="EMBL/GenBank/DDBJ databases">
        <title>Draft genome sequence of Bacillus azotoformans MEV2011, a (co-) denitrifying strain unable to grow in the presence of oxygen.</title>
        <authorList>
            <person name="Nielsen M."/>
            <person name="Schreiber L."/>
            <person name="Finster K."/>
            <person name="Schramm A."/>
        </authorList>
    </citation>
    <scope>NUCLEOTIDE SEQUENCE [LARGE SCALE GENOMIC DNA]</scope>
    <source>
        <strain evidence="2 3">MEV2011</strain>
    </source>
</reference>
<dbReference type="AlphaFoldDB" id="A0A072NSQ5"/>
<proteinExistence type="predicted"/>
<dbReference type="EMBL" id="JJRY01000001">
    <property type="protein sequence ID" value="KEF40496.1"/>
    <property type="molecule type" value="Genomic_DNA"/>
</dbReference>
<dbReference type="OrthoDB" id="2692000at2"/>
<organism evidence="2 3">
    <name type="scientific">Schinkia azotoformans MEV2011</name>
    <dbReference type="NCBI Taxonomy" id="1348973"/>
    <lineage>
        <taxon>Bacteria</taxon>
        <taxon>Bacillati</taxon>
        <taxon>Bacillota</taxon>
        <taxon>Bacilli</taxon>
        <taxon>Bacillales</taxon>
        <taxon>Bacillaceae</taxon>
        <taxon>Calidifontibacillus/Schinkia group</taxon>
        <taxon>Schinkia</taxon>
    </lineage>
</organism>
<comment type="caution">
    <text evidence="2">The sequence shown here is derived from an EMBL/GenBank/DDBJ whole genome shotgun (WGS) entry which is preliminary data.</text>
</comment>
<gene>
    <name evidence="2" type="ORF">M670_00522</name>
</gene>